<dbReference type="SUPFAM" id="SSF54373">
    <property type="entry name" value="FAD-linked reductases, C-terminal domain"/>
    <property type="match status" value="2"/>
</dbReference>
<evidence type="ECO:0000256" key="2">
    <source>
        <dbReference type="ARBA" id="ARBA00023002"/>
    </source>
</evidence>
<dbReference type="InterPro" id="IPR050281">
    <property type="entry name" value="Flavin_monoamine_oxidase"/>
</dbReference>
<dbReference type="InterPro" id="IPR002937">
    <property type="entry name" value="Amino_oxidase"/>
</dbReference>
<feature type="domain" description="Amine oxidase" evidence="3">
    <location>
        <begin position="137"/>
        <end position="460"/>
    </location>
</feature>
<dbReference type="Gene3D" id="3.90.660.10">
    <property type="match status" value="2"/>
</dbReference>
<dbReference type="PANTHER" id="PTHR10742:SF386">
    <property type="entry name" value="LYSINE-SPECIFIC HISTONE DEMETHYLASE 1A"/>
    <property type="match status" value="1"/>
</dbReference>
<evidence type="ECO:0000259" key="3">
    <source>
        <dbReference type="Pfam" id="PF01593"/>
    </source>
</evidence>
<feature type="domain" description="Amine oxidase" evidence="3">
    <location>
        <begin position="46"/>
        <end position="120"/>
    </location>
</feature>
<dbReference type="PROSITE" id="PS51257">
    <property type="entry name" value="PROKAR_LIPOPROTEIN"/>
    <property type="match status" value="1"/>
</dbReference>
<gene>
    <name evidence="4" type="ORF">METZ01_LOCUS105569</name>
</gene>
<dbReference type="InterPro" id="IPR036188">
    <property type="entry name" value="FAD/NAD-bd_sf"/>
</dbReference>
<dbReference type="EMBL" id="UINC01012016">
    <property type="protein sequence ID" value="SVA52715.1"/>
    <property type="molecule type" value="Genomic_DNA"/>
</dbReference>
<dbReference type="PROSITE" id="PS51318">
    <property type="entry name" value="TAT"/>
    <property type="match status" value="1"/>
</dbReference>
<accession>A0A381WJL8</accession>
<evidence type="ECO:0000313" key="4">
    <source>
        <dbReference type="EMBL" id="SVA52715.1"/>
    </source>
</evidence>
<dbReference type="Gene3D" id="3.50.50.60">
    <property type="entry name" value="FAD/NAD(P)-binding domain"/>
    <property type="match status" value="2"/>
</dbReference>
<comment type="similarity">
    <text evidence="1">Belongs to the flavin monoamine oxidase family.</text>
</comment>
<dbReference type="Pfam" id="PF01593">
    <property type="entry name" value="Amino_oxidase"/>
    <property type="match status" value="2"/>
</dbReference>
<keyword evidence="2" id="KW-0560">Oxidoreductase</keyword>
<dbReference type="GO" id="GO:0016491">
    <property type="term" value="F:oxidoreductase activity"/>
    <property type="evidence" value="ECO:0007669"/>
    <property type="project" value="InterPro"/>
</dbReference>
<dbReference type="InterPro" id="IPR006311">
    <property type="entry name" value="TAT_signal"/>
</dbReference>
<dbReference type="PRINTS" id="PR00420">
    <property type="entry name" value="RNGMNOXGNASE"/>
</dbReference>
<proteinExistence type="inferred from homology"/>
<protein>
    <recommendedName>
        <fullName evidence="3">Amine oxidase domain-containing protein</fullName>
    </recommendedName>
</protein>
<evidence type="ECO:0000256" key="1">
    <source>
        <dbReference type="ARBA" id="ARBA00005995"/>
    </source>
</evidence>
<dbReference type="SUPFAM" id="SSF51905">
    <property type="entry name" value="FAD/NAD(P)-binding domain"/>
    <property type="match status" value="2"/>
</dbReference>
<dbReference type="AlphaFoldDB" id="A0A381WJL8"/>
<sequence length="460" mass="49371">MLGGMDRFPRTTIGRRNFLAGAGASVILLASGCGSDRPAASTVQRSIPEPVDWRITRWGADPFARGAYSYLPVGTSARSRLDLGRPIDGRLFLAGEATEPDFPATVHGAHLSGLRAADRVRQARSGGTVIVVGAGASGLSAARRLADAGFEVTVLEARGRIGGRAWTDDFGGVPIDLGGSWLHGVGTNPLADLAGELGIELVQTDYDNAVLHDTDGSRLNWSRLDHLYEAVQAAVLDNPSTRAMGSELETIRAALPEGERHWFDYVVVSEVEHWWPAHVDDLALATAWEGATPRGGDFVPVTGYAPIIAELADGLDIRLGTPVSEVRWSGSEVALHTPDATFTADAVVVTLPLGVLQAGDVEFEPDLPHSHRVAIDMLGMGHMEKVVLRFPEAFWDTEVDLIGYVPAERGRFVEWYNAVPWTGAPILIGFNAGRTAQELSGWSDDEILESALDTLGRMFP</sequence>
<reference evidence="4" key="1">
    <citation type="submission" date="2018-05" db="EMBL/GenBank/DDBJ databases">
        <authorList>
            <person name="Lanie J.A."/>
            <person name="Ng W.-L."/>
            <person name="Kazmierczak K.M."/>
            <person name="Andrzejewski T.M."/>
            <person name="Davidsen T.M."/>
            <person name="Wayne K.J."/>
            <person name="Tettelin H."/>
            <person name="Glass J.I."/>
            <person name="Rusch D."/>
            <person name="Podicherti R."/>
            <person name="Tsui H.-C.T."/>
            <person name="Winkler M.E."/>
        </authorList>
    </citation>
    <scope>NUCLEOTIDE SEQUENCE</scope>
</reference>
<name>A0A381WJL8_9ZZZZ</name>
<organism evidence="4">
    <name type="scientific">marine metagenome</name>
    <dbReference type="NCBI Taxonomy" id="408172"/>
    <lineage>
        <taxon>unclassified sequences</taxon>
        <taxon>metagenomes</taxon>
        <taxon>ecological metagenomes</taxon>
    </lineage>
</organism>
<dbReference type="PANTHER" id="PTHR10742">
    <property type="entry name" value="FLAVIN MONOAMINE OXIDASE"/>
    <property type="match status" value="1"/>
</dbReference>